<dbReference type="AlphaFoldDB" id="A0A645ICD1"/>
<accession>A0A645ICD1</accession>
<proteinExistence type="predicted"/>
<protein>
    <submittedName>
        <fullName evidence="1">Uncharacterized protein</fullName>
    </submittedName>
</protein>
<name>A0A645ICD1_9ZZZZ</name>
<organism evidence="1">
    <name type="scientific">bioreactor metagenome</name>
    <dbReference type="NCBI Taxonomy" id="1076179"/>
    <lineage>
        <taxon>unclassified sequences</taxon>
        <taxon>metagenomes</taxon>
        <taxon>ecological metagenomes</taxon>
    </lineage>
</organism>
<evidence type="ECO:0000313" key="1">
    <source>
        <dbReference type="EMBL" id="MPN48897.1"/>
    </source>
</evidence>
<reference evidence="1" key="1">
    <citation type="submission" date="2019-08" db="EMBL/GenBank/DDBJ databases">
        <authorList>
            <person name="Kucharzyk K."/>
            <person name="Murdoch R.W."/>
            <person name="Higgins S."/>
            <person name="Loffler F."/>
        </authorList>
    </citation>
    <scope>NUCLEOTIDE SEQUENCE</scope>
</reference>
<gene>
    <name evidence="1" type="ORF">SDC9_196509</name>
</gene>
<dbReference type="EMBL" id="VSSQ01111627">
    <property type="protein sequence ID" value="MPN48897.1"/>
    <property type="molecule type" value="Genomic_DNA"/>
</dbReference>
<comment type="caution">
    <text evidence="1">The sequence shown here is derived from an EMBL/GenBank/DDBJ whole genome shotgun (WGS) entry which is preliminary data.</text>
</comment>
<sequence length="138" mass="15634">MLNHTGQFTGRQTGRINGADFGLGDAVLMDLNAISGGEGFFPKFFLIQVLSGVTEMHFLNDCDRLRQVRIIRVGTDLGCAGSCRGRRSFRRCGGHDRRSNGFDRRNRGFDRRGHGFNRRNCGFNRGSNGFNRRSRFNR</sequence>